<evidence type="ECO:0000313" key="7">
    <source>
        <dbReference type="Ensembl" id="ENSRFEP00010004621.1"/>
    </source>
</evidence>
<keyword evidence="8" id="KW-1185">Reference proteome</keyword>
<dbReference type="GO" id="GO:0005762">
    <property type="term" value="C:mitochondrial large ribosomal subunit"/>
    <property type="evidence" value="ECO:0007669"/>
    <property type="project" value="TreeGrafter"/>
</dbReference>
<dbReference type="AlphaFoldDB" id="A0A671DUN9"/>
<dbReference type="GO" id="GO:0003735">
    <property type="term" value="F:structural constituent of ribosome"/>
    <property type="evidence" value="ECO:0007669"/>
    <property type="project" value="InterPro"/>
</dbReference>
<dbReference type="Gene3D" id="2.30.30.30">
    <property type="match status" value="1"/>
</dbReference>
<sequence length="226" mass="24325">MALRALTRSLASLSLAPPAAAAPGPSLLPGAQVTNNVLLQLPSASILLPCRPILTSVALSAKFVSWKSRTKYTITPVKMRKSGGRDHTGRIQVHGIGGGHKQRYRMIDFLRFRPEQETKPGPFEEKVIVVRYDPCRSADIALVAGGSRKRWIIATENMQAGDIILNSDHIGRMAVAPREGDAHPLGALPVGTLINNVESEPGRGAQYIRAAGAGNVCSNSRPRIQR</sequence>
<gene>
    <name evidence="7" type="primary">MRPL2</name>
    <name evidence="6" type="ORF">mRhiFer1_011237</name>
</gene>
<dbReference type="SUPFAM" id="SSF50249">
    <property type="entry name" value="Nucleic acid-binding proteins"/>
    <property type="match status" value="1"/>
</dbReference>
<dbReference type="Gene3D" id="2.40.50.140">
    <property type="entry name" value="Nucleic acid-binding proteins"/>
    <property type="match status" value="1"/>
</dbReference>
<dbReference type="Ensembl" id="ENSRFET00010005061.1">
    <property type="protein sequence ID" value="ENSRFEP00010004621.1"/>
    <property type="gene ID" value="ENSRFEG00010003195.1"/>
</dbReference>
<feature type="domain" description="Large ribosomal subunit protein uL2 RNA-binding" evidence="5">
    <location>
        <begin position="84"/>
        <end position="166"/>
    </location>
</feature>
<evidence type="ECO:0000256" key="1">
    <source>
        <dbReference type="ARBA" id="ARBA00005636"/>
    </source>
</evidence>
<dbReference type="FunFam" id="2.40.50.140:FF:000157">
    <property type="entry name" value="39S ribosomal protein L2, mitochondrial"/>
    <property type="match status" value="1"/>
</dbReference>
<keyword evidence="2 6" id="KW-0689">Ribosomal protein</keyword>
<dbReference type="Proteomes" id="UP000472240">
    <property type="component" value="Chromosome 3"/>
</dbReference>
<dbReference type="Pfam" id="PF00181">
    <property type="entry name" value="Ribosomal_L2_N"/>
    <property type="match status" value="1"/>
</dbReference>
<reference evidence="7 8" key="3">
    <citation type="submission" date="2018-12" db="EMBL/GenBank/DDBJ databases">
        <title>G10K-VGP greater horseshoe bat female genome, primary haplotype.</title>
        <authorList>
            <person name="Teeling E."/>
            <person name="Myers G."/>
            <person name="Vernes S."/>
            <person name="Pippel M."/>
            <person name="Winkler S."/>
            <person name="Fedrigo O."/>
            <person name="Rhie A."/>
            <person name="Koren S."/>
            <person name="Phillippy A."/>
            <person name="Lewin H."/>
            <person name="Damas J."/>
            <person name="Howe K."/>
            <person name="Mountcastle J."/>
            <person name="Jarvis E.D."/>
        </authorList>
    </citation>
    <scope>NUCLEOTIDE SEQUENCE [LARGE SCALE GENOMIC DNA]</scope>
</reference>
<accession>A0A671DUN9</accession>
<dbReference type="GO" id="GO:0032543">
    <property type="term" value="P:mitochondrial translation"/>
    <property type="evidence" value="ECO:0007669"/>
    <property type="project" value="TreeGrafter"/>
</dbReference>
<organism evidence="7 8">
    <name type="scientific">Rhinolophus ferrumequinum</name>
    <name type="common">Greater horseshoe bat</name>
    <dbReference type="NCBI Taxonomy" id="59479"/>
    <lineage>
        <taxon>Eukaryota</taxon>
        <taxon>Metazoa</taxon>
        <taxon>Chordata</taxon>
        <taxon>Craniata</taxon>
        <taxon>Vertebrata</taxon>
        <taxon>Euteleostomi</taxon>
        <taxon>Mammalia</taxon>
        <taxon>Eutheria</taxon>
        <taxon>Laurasiatheria</taxon>
        <taxon>Chiroptera</taxon>
        <taxon>Yinpterochiroptera</taxon>
        <taxon>Rhinolophoidea</taxon>
        <taxon>Rhinolophidae</taxon>
        <taxon>Rhinolophinae</taxon>
        <taxon>Rhinolophus</taxon>
    </lineage>
</organism>
<feature type="chain" id="PRO_5044625279" evidence="4">
    <location>
        <begin position="22"/>
        <end position="226"/>
    </location>
</feature>
<dbReference type="SMART" id="SM01383">
    <property type="entry name" value="Ribosomal_L2"/>
    <property type="match status" value="1"/>
</dbReference>
<keyword evidence="3" id="KW-0687">Ribonucleoprotein</keyword>
<evidence type="ECO:0000256" key="2">
    <source>
        <dbReference type="ARBA" id="ARBA00022980"/>
    </source>
</evidence>
<reference evidence="7 8" key="1">
    <citation type="journal article" date="2015" name="Annu Rev Anim Biosci">
        <title>The Genome 10K Project: a way forward.</title>
        <authorList>
            <person name="Koepfli K.P."/>
            <person name="Paten B."/>
            <person name="O'Brien S.J."/>
            <person name="Koepfli K.P."/>
            <person name="Paten B."/>
            <person name="Antunes A."/>
            <person name="Belov K."/>
            <person name="Bustamante C."/>
            <person name="Castoe T.A."/>
            <person name="Clawson H."/>
            <person name="Crawford A.J."/>
            <person name="Diekhans M."/>
            <person name="Distel D."/>
            <person name="Durbin R."/>
            <person name="Earl D."/>
            <person name="Fujita M.K."/>
            <person name="Gamble T."/>
            <person name="Georges A."/>
            <person name="Gemmell N."/>
            <person name="Gilbert M.T."/>
            <person name="Graves J.M."/>
            <person name="Green R.E."/>
            <person name="Hickey G."/>
            <person name="Jarvis E.D."/>
            <person name="Johnson W."/>
            <person name="Komissarov A."/>
            <person name="Korf I."/>
            <person name="Kuhn R."/>
            <person name="Larkin D.M."/>
            <person name="Lewin H."/>
            <person name="Lopez J.V."/>
            <person name="Ma J."/>
            <person name="Marques-Bonet T."/>
            <person name="Miller W."/>
            <person name="Murphy R."/>
            <person name="Pevzner P."/>
            <person name="Shapiro B."/>
            <person name="Steiner C."/>
            <person name="Tamazian G."/>
            <person name="Venkatesh B."/>
            <person name="Wang J."/>
            <person name="Wayne R."/>
            <person name="Wiley E."/>
            <person name="Yang H."/>
            <person name="Zhang G."/>
            <person name="Haussler D."/>
            <person name="Ryder O."/>
            <person name="O'Brien S.J."/>
        </authorList>
    </citation>
    <scope>NUCLEOTIDE SEQUENCE</scope>
</reference>
<evidence type="ECO:0000313" key="9">
    <source>
        <dbReference type="Proteomes" id="UP000585614"/>
    </source>
</evidence>
<protein>
    <submittedName>
        <fullName evidence="6 7">Mitochondrial ribosomal protein L2</fullName>
    </submittedName>
</protein>
<reference evidence="7" key="5">
    <citation type="submission" date="2025-05" db="UniProtKB">
        <authorList>
            <consortium name="Ensembl"/>
        </authorList>
    </citation>
    <scope>IDENTIFICATION</scope>
</reference>
<proteinExistence type="inferred from homology"/>
<dbReference type="InterPro" id="IPR002171">
    <property type="entry name" value="Ribosomal_uL2"/>
</dbReference>
<dbReference type="GO" id="GO:0003723">
    <property type="term" value="F:RNA binding"/>
    <property type="evidence" value="ECO:0007669"/>
    <property type="project" value="TreeGrafter"/>
</dbReference>
<evidence type="ECO:0000256" key="3">
    <source>
        <dbReference type="ARBA" id="ARBA00023274"/>
    </source>
</evidence>
<evidence type="ECO:0000313" key="6">
    <source>
        <dbReference type="EMBL" id="KAF6364910.1"/>
    </source>
</evidence>
<evidence type="ECO:0000256" key="4">
    <source>
        <dbReference type="SAM" id="SignalP"/>
    </source>
</evidence>
<feature type="signal peptide" evidence="4">
    <location>
        <begin position="1"/>
        <end position="21"/>
    </location>
</feature>
<dbReference type="InterPro" id="IPR014722">
    <property type="entry name" value="Rib_uL2_dom2"/>
</dbReference>
<keyword evidence="4" id="KW-0732">Signal</keyword>
<dbReference type="EMBL" id="JACAGC010000005">
    <property type="protein sequence ID" value="KAF6364910.1"/>
    <property type="molecule type" value="Genomic_DNA"/>
</dbReference>
<dbReference type="PANTHER" id="PTHR13691">
    <property type="entry name" value="RIBOSOMAL PROTEIN L2"/>
    <property type="match status" value="1"/>
</dbReference>
<reference evidence="6 9" key="4">
    <citation type="journal article" date="2020" name="Nature">
        <title>Six reference-quality genomes reveal evolution of bat adaptations.</title>
        <authorList>
            <person name="Jebb D."/>
            <person name="Huang Z."/>
            <person name="Pippel M."/>
            <person name="Hughes G.M."/>
            <person name="Lavrichenko K."/>
            <person name="Devanna P."/>
            <person name="Winkler S."/>
            <person name="Jermiin L.S."/>
            <person name="Skirmuntt E.C."/>
            <person name="Katzourakis A."/>
            <person name="Burkitt-Gray L."/>
            <person name="Ray D.A."/>
            <person name="Sullivan K.A.M."/>
            <person name="Roscito J.G."/>
            <person name="Kirilenko B.M."/>
            <person name="Davalos L.M."/>
            <person name="Corthals A.P."/>
            <person name="Power M.L."/>
            <person name="Jones G."/>
            <person name="Ransome R.D."/>
            <person name="Dechmann D.K.N."/>
            <person name="Locatelli A.G."/>
            <person name="Puechmaille S.J."/>
            <person name="Fedrigo O."/>
            <person name="Jarvis E.D."/>
            <person name="Hiller M."/>
            <person name="Vernes S.C."/>
            <person name="Myers E.W."/>
            <person name="Teeling E.C."/>
        </authorList>
    </citation>
    <scope>NUCLEOTIDE SEQUENCE [LARGE SCALE GENOMIC DNA]</scope>
    <source>
        <strain evidence="6">MRhiFer1</strain>
        <tissue evidence="6">Lung</tissue>
    </source>
</reference>
<dbReference type="InterPro" id="IPR012340">
    <property type="entry name" value="NA-bd_OB-fold"/>
</dbReference>
<dbReference type="Proteomes" id="UP000585614">
    <property type="component" value="Unassembled WGS sequence"/>
</dbReference>
<dbReference type="GO" id="GO:0031090">
    <property type="term" value="C:organelle membrane"/>
    <property type="evidence" value="ECO:0007669"/>
    <property type="project" value="UniProtKB-ARBA"/>
</dbReference>
<dbReference type="InterPro" id="IPR022666">
    <property type="entry name" value="Ribosomal_uL2_RNA-bd_dom"/>
</dbReference>
<dbReference type="InterPro" id="IPR008991">
    <property type="entry name" value="Translation_prot_SH3-like_sf"/>
</dbReference>
<name>A0A671DUN9_RHIFE</name>
<dbReference type="PANTHER" id="PTHR13691:SF73">
    <property type="entry name" value="LARGE RIBOSOMAL SUBUNIT PROTEIN UL2M"/>
    <property type="match status" value="1"/>
</dbReference>
<dbReference type="GeneTree" id="ENSGT00940000153244"/>
<evidence type="ECO:0000259" key="5">
    <source>
        <dbReference type="SMART" id="SM01383"/>
    </source>
</evidence>
<dbReference type="SUPFAM" id="SSF50104">
    <property type="entry name" value="Translation proteins SH3-like domain"/>
    <property type="match status" value="1"/>
</dbReference>
<reference evidence="7 8" key="2">
    <citation type="journal article" date="2018" name="Annu Rev Anim Biosci">
        <title>Bat Biology, Genomes, and the Bat1K Project: To Generate Chromosome-Level Genomes for All Living Bat Species.</title>
        <authorList>
            <person name="Teeling E.C."/>
            <person name="Vernes S.C."/>
            <person name="Davalos L.M."/>
            <person name="Ray D.A."/>
            <person name="Gilbert M.T.P."/>
            <person name="Myers E."/>
        </authorList>
    </citation>
    <scope>NUCLEOTIDE SEQUENCE</scope>
</reference>
<evidence type="ECO:0000313" key="8">
    <source>
        <dbReference type="Proteomes" id="UP000472240"/>
    </source>
</evidence>
<comment type="similarity">
    <text evidence="1">Belongs to the universal ribosomal protein uL2 family.</text>
</comment>